<keyword evidence="9 13" id="KW-0456">Lyase</keyword>
<organism evidence="13">
    <name type="scientific">hydrothermal vent metagenome</name>
    <dbReference type="NCBI Taxonomy" id="652676"/>
    <lineage>
        <taxon>unclassified sequences</taxon>
        <taxon>metagenomes</taxon>
        <taxon>ecological metagenomes</taxon>
    </lineage>
</organism>
<dbReference type="EMBL" id="UOFR01000003">
    <property type="protein sequence ID" value="VAW90674.1"/>
    <property type="molecule type" value="Genomic_DNA"/>
</dbReference>
<evidence type="ECO:0000259" key="12">
    <source>
        <dbReference type="Pfam" id="PF02737"/>
    </source>
</evidence>
<dbReference type="InterPro" id="IPR008927">
    <property type="entry name" value="6-PGluconate_DH-like_C_sf"/>
</dbReference>
<evidence type="ECO:0000313" key="13">
    <source>
        <dbReference type="EMBL" id="VAW90674.1"/>
    </source>
</evidence>
<evidence type="ECO:0000256" key="1">
    <source>
        <dbReference type="ARBA" id="ARBA00005005"/>
    </source>
</evidence>
<evidence type="ECO:0000256" key="7">
    <source>
        <dbReference type="ARBA" id="ARBA00023027"/>
    </source>
</evidence>
<dbReference type="InterPro" id="IPR029045">
    <property type="entry name" value="ClpP/crotonase-like_dom_sf"/>
</dbReference>
<dbReference type="Gene3D" id="3.90.226.10">
    <property type="entry name" value="2-enoyl-CoA Hydratase, Chain A, domain 1"/>
    <property type="match status" value="1"/>
</dbReference>
<dbReference type="AlphaFoldDB" id="A0A3B1AAB8"/>
<name>A0A3B1AAB8_9ZZZZ</name>
<proteinExistence type="inferred from homology"/>
<gene>
    <name evidence="13" type="ORF">MNBD_GAMMA21-1754</name>
</gene>
<dbReference type="SUPFAM" id="SSF51735">
    <property type="entry name" value="NAD(P)-binding Rossmann-fold domains"/>
    <property type="match status" value="1"/>
</dbReference>
<evidence type="ECO:0000256" key="8">
    <source>
        <dbReference type="ARBA" id="ARBA00023098"/>
    </source>
</evidence>
<evidence type="ECO:0000256" key="4">
    <source>
        <dbReference type="ARBA" id="ARBA00012076"/>
    </source>
</evidence>
<dbReference type="SUPFAM" id="SSF52096">
    <property type="entry name" value="ClpP/crotonase"/>
    <property type="match status" value="1"/>
</dbReference>
<protein>
    <recommendedName>
        <fullName evidence="4">enoyl-CoA hydratase</fullName>
        <ecNumber evidence="4">4.2.1.17</ecNumber>
    </recommendedName>
</protein>
<feature type="domain" description="3-hydroxyacyl-CoA dehydrogenase C-terminal" evidence="11">
    <location>
        <begin position="484"/>
        <end position="574"/>
    </location>
</feature>
<feature type="domain" description="3-hydroxyacyl-CoA dehydrogenase NAD binding" evidence="12">
    <location>
        <begin position="307"/>
        <end position="479"/>
    </location>
</feature>
<dbReference type="PROSITE" id="PS00067">
    <property type="entry name" value="3HCDH"/>
    <property type="match status" value="1"/>
</dbReference>
<sequence length="678" mass="75229">MSNEYKHWQVKRDENDIAWLHINKADSKTNVLSAELLTEFDQILDNLTTTPPKGVAILSDKESGFIAGADVNEFTQFKNENEALIAIQRGHTIFNKLEQLPCPTVALIHGFCLGGGMELALACKYRVADDDPKTKLGLPEVKLGIHPGFGGSVRSIKVMGAPAALNFMLSGRNMSARIAKRQGLINYATPRRHFVNAAITIINKPPKIKPLPVWIRMASFKYVRPLLAKIITRKVAKRAPRSHYPAPYALIDLWVHYHDDPTEMLNKEAQSVANLITGRTAQNLIRVFTLQDELKSLGHFDNYQPKHVHVIGGGVMGGDIAAWCAFSGFTVTIQDQKKEALANVSKRAYGLYKKRLKIKRLITSAMDRLIPDPKGNGLKRADIIIEAIFEDAKVKQDLFKSIEPIVKPDAILATNTSSIPLDEINISLKNPSRLVGLHFFNPVAMMPLVEIVKSPTTDEDVARKAAAFTKQIGKLPLPVTSTPGFLVNRVLMPYLMEAMVLANEGVPLAVIDKEATDYGMPMGPIELADTVGLDICLHVAENLSKSMSIEVPEKLKDMVEKGMLGKKTGQGFYTFTKGKPVKAKPNKDYTPPNDVQDRLILKLLNEAVACLRDKVVETDRQADAGIIFGTGFAPFRGGPFNYIEFRGYEQLTKMLEKLQSRHGPRFTADAGWQKLNYK</sequence>
<comment type="similarity">
    <text evidence="2">In the central section; belongs to the 3-hydroxyacyl-CoA dehydrogenase family.</text>
</comment>
<evidence type="ECO:0000256" key="10">
    <source>
        <dbReference type="ARBA" id="ARBA00023268"/>
    </source>
</evidence>
<evidence type="ECO:0000256" key="5">
    <source>
        <dbReference type="ARBA" id="ARBA00022832"/>
    </source>
</evidence>
<accession>A0A3B1AAB8</accession>
<reference evidence="13" key="1">
    <citation type="submission" date="2018-06" db="EMBL/GenBank/DDBJ databases">
        <authorList>
            <person name="Zhirakovskaya E."/>
        </authorList>
    </citation>
    <scope>NUCLEOTIDE SEQUENCE</scope>
</reference>
<dbReference type="PANTHER" id="PTHR43612:SF3">
    <property type="entry name" value="TRIFUNCTIONAL ENZYME SUBUNIT ALPHA, MITOCHONDRIAL"/>
    <property type="match status" value="1"/>
</dbReference>
<dbReference type="UniPathway" id="UPA00659"/>
<evidence type="ECO:0000256" key="6">
    <source>
        <dbReference type="ARBA" id="ARBA00023002"/>
    </source>
</evidence>
<keyword evidence="7" id="KW-0520">NAD</keyword>
<dbReference type="InterPro" id="IPR006176">
    <property type="entry name" value="3-OHacyl-CoA_DH_NAD-bd"/>
</dbReference>
<evidence type="ECO:0000259" key="11">
    <source>
        <dbReference type="Pfam" id="PF00725"/>
    </source>
</evidence>
<dbReference type="GO" id="GO:0016853">
    <property type="term" value="F:isomerase activity"/>
    <property type="evidence" value="ECO:0007669"/>
    <property type="project" value="UniProtKB-KW"/>
</dbReference>
<comment type="similarity">
    <text evidence="3">In the N-terminal section; belongs to the enoyl-CoA hydratase/isomerase family.</text>
</comment>
<dbReference type="FunFam" id="3.40.50.720:FF:000009">
    <property type="entry name" value="Fatty oxidation complex, alpha subunit"/>
    <property type="match status" value="1"/>
</dbReference>
<dbReference type="InterPro" id="IPR001753">
    <property type="entry name" value="Enoyl-CoA_hydra/iso"/>
</dbReference>
<comment type="pathway">
    <text evidence="1">Lipid metabolism; fatty acid beta-oxidation.</text>
</comment>
<keyword evidence="8" id="KW-0443">Lipid metabolism</keyword>
<dbReference type="InterPro" id="IPR006108">
    <property type="entry name" value="3HC_DH_C"/>
</dbReference>
<dbReference type="PANTHER" id="PTHR43612">
    <property type="entry name" value="TRIFUNCTIONAL ENZYME SUBUNIT ALPHA"/>
    <property type="match status" value="1"/>
</dbReference>
<dbReference type="GO" id="GO:0070403">
    <property type="term" value="F:NAD+ binding"/>
    <property type="evidence" value="ECO:0007669"/>
    <property type="project" value="InterPro"/>
</dbReference>
<keyword evidence="5" id="KW-0276">Fatty acid metabolism</keyword>
<keyword evidence="10" id="KW-0511">Multifunctional enzyme</keyword>
<dbReference type="Pfam" id="PF02737">
    <property type="entry name" value="3HCDH_N"/>
    <property type="match status" value="1"/>
</dbReference>
<evidence type="ECO:0000256" key="2">
    <source>
        <dbReference type="ARBA" id="ARBA00007005"/>
    </source>
</evidence>
<dbReference type="Gene3D" id="1.10.1040.50">
    <property type="match status" value="1"/>
</dbReference>
<dbReference type="GO" id="GO:0004300">
    <property type="term" value="F:enoyl-CoA hydratase activity"/>
    <property type="evidence" value="ECO:0007669"/>
    <property type="project" value="UniProtKB-EC"/>
</dbReference>
<dbReference type="Gene3D" id="3.40.50.720">
    <property type="entry name" value="NAD(P)-binding Rossmann-like Domain"/>
    <property type="match status" value="1"/>
</dbReference>
<dbReference type="CDD" id="cd06558">
    <property type="entry name" value="crotonase-like"/>
    <property type="match status" value="1"/>
</dbReference>
<dbReference type="Pfam" id="PF00725">
    <property type="entry name" value="3HCDH"/>
    <property type="match status" value="1"/>
</dbReference>
<keyword evidence="13" id="KW-0413">Isomerase</keyword>
<keyword evidence="6 13" id="KW-0560">Oxidoreductase</keyword>
<dbReference type="InterPro" id="IPR036291">
    <property type="entry name" value="NAD(P)-bd_dom_sf"/>
</dbReference>
<dbReference type="SUPFAM" id="SSF48179">
    <property type="entry name" value="6-phosphogluconate dehydrogenase C-terminal domain-like"/>
    <property type="match status" value="2"/>
</dbReference>
<evidence type="ECO:0000256" key="3">
    <source>
        <dbReference type="ARBA" id="ARBA00008750"/>
    </source>
</evidence>
<dbReference type="GO" id="GO:0006635">
    <property type="term" value="P:fatty acid beta-oxidation"/>
    <property type="evidence" value="ECO:0007669"/>
    <property type="project" value="UniProtKB-UniPathway"/>
</dbReference>
<dbReference type="GO" id="GO:0016509">
    <property type="term" value="F:long-chain (3S)-3-hydroxyacyl-CoA dehydrogenase (NAD+) activity"/>
    <property type="evidence" value="ECO:0007669"/>
    <property type="project" value="TreeGrafter"/>
</dbReference>
<dbReference type="InterPro" id="IPR050136">
    <property type="entry name" value="FA_oxidation_alpha_subunit"/>
</dbReference>
<dbReference type="InterPro" id="IPR006180">
    <property type="entry name" value="3-OHacyl-CoA_DH_CS"/>
</dbReference>
<dbReference type="EC" id="4.2.1.17" evidence="4"/>
<dbReference type="Pfam" id="PF00378">
    <property type="entry name" value="ECH_1"/>
    <property type="match status" value="1"/>
</dbReference>
<evidence type="ECO:0000256" key="9">
    <source>
        <dbReference type="ARBA" id="ARBA00023239"/>
    </source>
</evidence>